<evidence type="ECO:0000313" key="1">
    <source>
        <dbReference type="EMBL" id="QTA87267.1"/>
    </source>
</evidence>
<sequence>MLQRLFSKSVISETEDIIAFVRTTEKLIDDKRNPGFSPDKVSPSAGKSRVSSLFGLSAPRGPENFSDLLSIRPYL</sequence>
<organism evidence="1 2">
    <name type="scientific">Desulfonema magnum</name>
    <dbReference type="NCBI Taxonomy" id="45655"/>
    <lineage>
        <taxon>Bacteria</taxon>
        <taxon>Pseudomonadati</taxon>
        <taxon>Thermodesulfobacteriota</taxon>
        <taxon>Desulfobacteria</taxon>
        <taxon>Desulfobacterales</taxon>
        <taxon>Desulfococcaceae</taxon>
        <taxon>Desulfonema</taxon>
    </lineage>
</organism>
<name>A0A975GN13_9BACT</name>
<keyword evidence="2" id="KW-1185">Reference proteome</keyword>
<protein>
    <submittedName>
        <fullName evidence="1">Uncharacterized protein</fullName>
    </submittedName>
</protein>
<dbReference type="EMBL" id="CP061800">
    <property type="protein sequence ID" value="QTA87267.1"/>
    <property type="molecule type" value="Genomic_DNA"/>
</dbReference>
<dbReference type="KEGG" id="dmm:dnm_032970"/>
<gene>
    <name evidence="1" type="ORF">dnm_032970</name>
</gene>
<accession>A0A975GN13</accession>
<evidence type="ECO:0000313" key="2">
    <source>
        <dbReference type="Proteomes" id="UP000663722"/>
    </source>
</evidence>
<dbReference type="Proteomes" id="UP000663722">
    <property type="component" value="Chromosome"/>
</dbReference>
<reference evidence="1" key="1">
    <citation type="journal article" date="2021" name="Microb. Physiol.">
        <title>Proteogenomic Insights into the Physiology of Marine, Sulfate-Reducing, Filamentous Desulfonema limicola and Desulfonema magnum.</title>
        <authorList>
            <person name="Schnaars V."/>
            <person name="Wohlbrand L."/>
            <person name="Scheve S."/>
            <person name="Hinrichs C."/>
            <person name="Reinhardt R."/>
            <person name="Rabus R."/>
        </authorList>
    </citation>
    <scope>NUCLEOTIDE SEQUENCE</scope>
    <source>
        <strain evidence="1">4be13</strain>
    </source>
</reference>
<dbReference type="AlphaFoldDB" id="A0A975GN13"/>
<proteinExistence type="predicted"/>